<gene>
    <name evidence="5" type="ORF">SAMN05660349_02684</name>
</gene>
<reference evidence="5" key="1">
    <citation type="submission" date="2017-02" db="EMBL/GenBank/DDBJ databases">
        <authorList>
            <person name="Peterson S.W."/>
        </authorList>
    </citation>
    <scope>NUCLEOTIDE SEQUENCE [LARGE SCALE GENOMIC DNA]</scope>
    <source>
        <strain evidence="5">DSM 24967</strain>
    </source>
</reference>
<evidence type="ECO:0000256" key="2">
    <source>
        <dbReference type="PROSITE-ProRule" id="PRU01091"/>
    </source>
</evidence>
<accession>A0A1T5DXN4</accession>
<evidence type="ECO:0000256" key="3">
    <source>
        <dbReference type="SAM" id="Phobius"/>
    </source>
</evidence>
<protein>
    <submittedName>
        <fullName evidence="5">Transcriptional regulatory protein, C terminal</fullName>
    </submittedName>
</protein>
<keyword evidence="1 2" id="KW-0238">DNA-binding</keyword>
<feature type="domain" description="OmpR/PhoB-type" evidence="4">
    <location>
        <begin position="240"/>
        <end position="338"/>
    </location>
</feature>
<evidence type="ECO:0000313" key="6">
    <source>
        <dbReference type="Proteomes" id="UP000190852"/>
    </source>
</evidence>
<dbReference type="RefSeq" id="WP_079684103.1">
    <property type="nucleotide sequence ID" value="NZ_FUYQ01000022.1"/>
</dbReference>
<keyword evidence="6" id="KW-1185">Reference proteome</keyword>
<proteinExistence type="predicted"/>
<feature type="transmembrane region" description="Helical" evidence="3">
    <location>
        <begin position="196"/>
        <end position="214"/>
    </location>
</feature>
<dbReference type="Gene3D" id="1.10.10.10">
    <property type="entry name" value="Winged helix-like DNA-binding domain superfamily/Winged helix DNA-binding domain"/>
    <property type="match status" value="1"/>
</dbReference>
<dbReference type="SUPFAM" id="SSF46894">
    <property type="entry name" value="C-terminal effector domain of the bipartite response regulators"/>
    <property type="match status" value="1"/>
</dbReference>
<organism evidence="5 6">
    <name type="scientific">Parabacteroides chartae</name>
    <dbReference type="NCBI Taxonomy" id="1037355"/>
    <lineage>
        <taxon>Bacteria</taxon>
        <taxon>Pseudomonadati</taxon>
        <taxon>Bacteroidota</taxon>
        <taxon>Bacteroidia</taxon>
        <taxon>Bacteroidales</taxon>
        <taxon>Tannerellaceae</taxon>
        <taxon>Parabacteroides</taxon>
    </lineage>
</organism>
<dbReference type="Pfam" id="PF00486">
    <property type="entry name" value="Trans_reg_C"/>
    <property type="match status" value="1"/>
</dbReference>
<keyword evidence="3" id="KW-0472">Membrane</keyword>
<dbReference type="GO" id="GO:0003677">
    <property type="term" value="F:DNA binding"/>
    <property type="evidence" value="ECO:0007669"/>
    <property type="project" value="UniProtKB-UniRule"/>
</dbReference>
<dbReference type="EMBL" id="FUYQ01000022">
    <property type="protein sequence ID" value="SKB76447.1"/>
    <property type="molecule type" value="Genomic_DNA"/>
</dbReference>
<name>A0A1T5DXN4_9BACT</name>
<dbReference type="AlphaFoldDB" id="A0A1T5DXN4"/>
<feature type="DNA-binding region" description="OmpR/PhoB-type" evidence="2">
    <location>
        <begin position="240"/>
        <end position="338"/>
    </location>
</feature>
<feature type="transmembrane region" description="Helical" evidence="3">
    <location>
        <begin position="7"/>
        <end position="28"/>
    </location>
</feature>
<dbReference type="InterPro" id="IPR036388">
    <property type="entry name" value="WH-like_DNA-bd_sf"/>
</dbReference>
<keyword evidence="3" id="KW-0812">Transmembrane</keyword>
<dbReference type="PROSITE" id="PS51755">
    <property type="entry name" value="OMPR_PHOB"/>
    <property type="match status" value="1"/>
</dbReference>
<keyword evidence="3" id="KW-1133">Transmembrane helix</keyword>
<dbReference type="Proteomes" id="UP000190852">
    <property type="component" value="Unassembled WGS sequence"/>
</dbReference>
<evidence type="ECO:0000256" key="1">
    <source>
        <dbReference type="ARBA" id="ARBA00023125"/>
    </source>
</evidence>
<dbReference type="CDD" id="cd00383">
    <property type="entry name" value="trans_reg_C"/>
    <property type="match status" value="1"/>
</dbReference>
<dbReference type="SMART" id="SM00862">
    <property type="entry name" value="Trans_reg_C"/>
    <property type="match status" value="1"/>
</dbReference>
<sequence length="340" mass="39113">MRKENTIILLFIIITLTLGYLFYFSFIFTKNRCCRKIDQLFIKTIQIDQNKRNEETNTSYSIGSSIEISTDKPASNQRSSSKKYIIKNDYKTVIPNPDSLKHIYQTLLYHINPIKVTSLDSIFNSQLKSKKLNAKTAVRYTDNITHKSIVSLNDSSFIKTAYTTGIIKYGVHGEISLEAFVDLPVLLVLKAGKEKLFFILILWILTAVGFILGMKKTKQRRLTLNQDAVVKAEKTLIVNESNIYINDAIYLNTNKFLLIRNESTIPLTELLCKVLSLFLKRPNQIIPYDEIIDEIWGEIEVKGQERLTQTIKRLRNNLADCPEITIENVRGYGYKLIIKA</sequence>
<dbReference type="InterPro" id="IPR001867">
    <property type="entry name" value="OmpR/PhoB-type_DNA-bd"/>
</dbReference>
<dbReference type="GO" id="GO:0000160">
    <property type="term" value="P:phosphorelay signal transduction system"/>
    <property type="evidence" value="ECO:0007669"/>
    <property type="project" value="InterPro"/>
</dbReference>
<dbReference type="GO" id="GO:0006355">
    <property type="term" value="P:regulation of DNA-templated transcription"/>
    <property type="evidence" value="ECO:0007669"/>
    <property type="project" value="InterPro"/>
</dbReference>
<evidence type="ECO:0000259" key="4">
    <source>
        <dbReference type="PROSITE" id="PS51755"/>
    </source>
</evidence>
<evidence type="ECO:0000313" key="5">
    <source>
        <dbReference type="EMBL" id="SKB76447.1"/>
    </source>
</evidence>
<dbReference type="InterPro" id="IPR016032">
    <property type="entry name" value="Sig_transdc_resp-reg_C-effctor"/>
</dbReference>